<comment type="caution">
    <text evidence="1">The sequence shown here is derived from an EMBL/GenBank/DDBJ whole genome shotgun (WGS) entry which is preliminary data.</text>
</comment>
<dbReference type="EMBL" id="BAAAFE010000007">
    <property type="protein sequence ID" value="GAA0864872.1"/>
    <property type="molecule type" value="Genomic_DNA"/>
</dbReference>
<protein>
    <recommendedName>
        <fullName evidence="3">Tetratricopeptide repeat protein</fullName>
    </recommendedName>
</protein>
<proteinExistence type="predicted"/>
<evidence type="ECO:0000313" key="2">
    <source>
        <dbReference type="Proteomes" id="UP001500738"/>
    </source>
</evidence>
<sequence length="586" mass="63542">MDHIIADQLPDGDETDRIIAAEFEQLRDSALFTRSPVLSRLLQFLVEHRLRGGRSAPKAYAIATEALGRSADFDPAVDSYPRVMVGRLRTLLDRYYAETPWIHRLRVPQGSYEIVVQHRAAPPARSAADAEGDMAAERARNADTDVASSRHKRDAGISARSGYARRVATPLFVLLAAAAGWWTYANWGRMGGATPVPMPLLEVGAPQAGETPVSRALARALDGRLRDGFRRFELVDLRSAEANGSSAAAPQPDYRLDVLLVRDLDGPADVTLVLNRVADQRTIWSQQFHLEKSQMPEFAPVDTAIAQIAGDYGVIVRDQVQRHPNDFAPGFPCLAQFNRVRQMRSATAARQIDACLRATLDRTPDDPVALTALSLVRFGDWQPRRNTPEGAAAFAEARALAERAYENGPGSSAGLFAMSRANFYAGNCPAGLALGDGAMRLNPYDADIAGFLGLFKLACGQPDEGTALLQRSLDLDASYPGVPAVTLAFVRSQAGDQQAAQAILDRVPTPSKMEPQFMMVRAIVLARQGHLPEARATWQALLKYTKQPANAAPETVLRQFLITPAVIVRASAALRESGVVPPGPAS</sequence>
<gene>
    <name evidence="1" type="ORF">GCM10009115_21160</name>
</gene>
<dbReference type="Proteomes" id="UP001500738">
    <property type="component" value="Unassembled WGS sequence"/>
</dbReference>
<accession>A0ABN1M6C8</accession>
<evidence type="ECO:0000313" key="1">
    <source>
        <dbReference type="EMBL" id="GAA0864872.1"/>
    </source>
</evidence>
<dbReference type="InterPro" id="IPR011990">
    <property type="entry name" value="TPR-like_helical_dom_sf"/>
</dbReference>
<dbReference type="SUPFAM" id="SSF48452">
    <property type="entry name" value="TPR-like"/>
    <property type="match status" value="1"/>
</dbReference>
<keyword evidence="2" id="KW-1185">Reference proteome</keyword>
<dbReference type="Gene3D" id="1.25.40.10">
    <property type="entry name" value="Tetratricopeptide repeat domain"/>
    <property type="match status" value="1"/>
</dbReference>
<name>A0ABN1M6C8_9SPHN</name>
<reference evidence="1 2" key="1">
    <citation type="journal article" date="2019" name="Int. J. Syst. Evol. Microbiol.">
        <title>The Global Catalogue of Microorganisms (GCM) 10K type strain sequencing project: providing services to taxonomists for standard genome sequencing and annotation.</title>
        <authorList>
            <consortium name="The Broad Institute Genomics Platform"/>
            <consortium name="The Broad Institute Genome Sequencing Center for Infectious Disease"/>
            <person name="Wu L."/>
            <person name="Ma J."/>
        </authorList>
    </citation>
    <scope>NUCLEOTIDE SEQUENCE [LARGE SCALE GENOMIC DNA]</scope>
    <source>
        <strain evidence="1 2">JCM 15910</strain>
    </source>
</reference>
<organism evidence="1 2">
    <name type="scientific">Sphingopyxis soli</name>
    <dbReference type="NCBI Taxonomy" id="592051"/>
    <lineage>
        <taxon>Bacteria</taxon>
        <taxon>Pseudomonadati</taxon>
        <taxon>Pseudomonadota</taxon>
        <taxon>Alphaproteobacteria</taxon>
        <taxon>Sphingomonadales</taxon>
        <taxon>Sphingomonadaceae</taxon>
        <taxon>Sphingopyxis</taxon>
    </lineage>
</organism>
<dbReference type="RefSeq" id="WP_215349742.1">
    <property type="nucleotide sequence ID" value="NZ_BAAAFE010000007.1"/>
</dbReference>
<evidence type="ECO:0008006" key="3">
    <source>
        <dbReference type="Google" id="ProtNLM"/>
    </source>
</evidence>